<reference evidence="1 2" key="1">
    <citation type="submission" date="2020-10" db="EMBL/GenBank/DDBJ databases">
        <title>Thermofilum lucidum 3507LT sp. nov. a novel member of Thermofilaceae family isolated from Chile hot spring, and proposal of description order Thermofilales.</title>
        <authorList>
            <person name="Zayulina K.S."/>
            <person name="Elcheninov A.G."/>
            <person name="Toshchakov S.V."/>
            <person name="Kublanov I.V."/>
        </authorList>
    </citation>
    <scope>NUCLEOTIDE SEQUENCE [LARGE SCALE GENOMIC DNA]</scope>
    <source>
        <strain evidence="1 2">3507LT</strain>
    </source>
</reference>
<organism evidence="1 2">
    <name type="scientific">Infirmifilum lucidum</name>
    <dbReference type="NCBI Taxonomy" id="2776706"/>
    <lineage>
        <taxon>Archaea</taxon>
        <taxon>Thermoproteota</taxon>
        <taxon>Thermoprotei</taxon>
        <taxon>Thermofilales</taxon>
        <taxon>Thermofilaceae</taxon>
        <taxon>Infirmifilum</taxon>
    </lineage>
</organism>
<dbReference type="EMBL" id="CP062310">
    <property type="protein sequence ID" value="QOJ78780.1"/>
    <property type="molecule type" value="Genomic_DNA"/>
</dbReference>
<protein>
    <submittedName>
        <fullName evidence="1">Uncharacterized protein</fullName>
    </submittedName>
</protein>
<gene>
    <name evidence="1" type="ORF">IG193_08540</name>
</gene>
<sequence>MSVREYVLEVDVAQAIADAVSEELSKRLGKRVLLVEPRLEGFRRRLSFNVVDENDTVVGTARVEVKGSRAKAALRLSAPSTTS</sequence>
<dbReference type="GeneID" id="59149938"/>
<evidence type="ECO:0000313" key="1">
    <source>
        <dbReference type="EMBL" id="QOJ78780.1"/>
    </source>
</evidence>
<dbReference type="RefSeq" id="WP_192818752.1">
    <property type="nucleotide sequence ID" value="NZ_CP062310.1"/>
</dbReference>
<keyword evidence="2" id="KW-1185">Reference proteome</keyword>
<dbReference type="Proteomes" id="UP000594121">
    <property type="component" value="Chromosome"/>
</dbReference>
<dbReference type="InParanoid" id="A0A7L9FG56"/>
<dbReference type="AlphaFoldDB" id="A0A7L9FG56"/>
<dbReference type="KEGG" id="thel:IG193_08540"/>
<name>A0A7L9FG56_9CREN</name>
<proteinExistence type="predicted"/>
<evidence type="ECO:0000313" key="2">
    <source>
        <dbReference type="Proteomes" id="UP000594121"/>
    </source>
</evidence>
<accession>A0A7L9FG56</accession>